<evidence type="ECO:0000313" key="2">
    <source>
        <dbReference type="EMBL" id="ONK29536.1"/>
    </source>
</evidence>
<dbReference type="Pfam" id="PF11364">
    <property type="entry name" value="DUF3165"/>
    <property type="match status" value="1"/>
</dbReference>
<keyword evidence="1" id="KW-0812">Transmembrane</keyword>
<evidence type="ECO:0000313" key="4">
    <source>
        <dbReference type="Proteomes" id="UP000188600"/>
    </source>
</evidence>
<feature type="transmembrane region" description="Helical" evidence="1">
    <location>
        <begin position="57"/>
        <end position="76"/>
    </location>
</feature>
<keyword evidence="1" id="KW-1133">Transmembrane helix</keyword>
<comment type="caution">
    <text evidence="2">The sequence shown here is derived from an EMBL/GenBank/DDBJ whole genome shotgun (WGS) entry which is preliminary data.</text>
</comment>
<accession>A0AB36JU02</accession>
<name>A0AB36JU02_9STRE</name>
<keyword evidence="1" id="KW-0472">Membrane</keyword>
<sequence length="94" mass="10870">MFYLILAIMLVLFYIFVAPSNIKGTMNVVAAVFVVVGLLITLLLGFLRILQSPPEMWLVAGMVMVGLWAMRDIYFLDKAEKTHVTSRRRPYRYR</sequence>
<dbReference type="EMBL" id="MSPR01000002">
    <property type="protein sequence ID" value="ONK30821.1"/>
    <property type="molecule type" value="Genomic_DNA"/>
</dbReference>
<dbReference type="RefSeq" id="WP_076995374.1">
    <property type="nucleotide sequence ID" value="NZ_MSPR01000002.1"/>
</dbReference>
<reference evidence="4 5" key="1">
    <citation type="submission" date="2016-12" db="EMBL/GenBank/DDBJ databases">
        <authorList>
            <person name="Gulvik C.A."/>
        </authorList>
    </citation>
    <scope>NUCLEOTIDE SEQUENCE [LARGE SCALE GENOMIC DNA]</scope>
    <source>
        <strain evidence="3 5">12-5202</strain>
        <strain evidence="2 4">12-5291</strain>
    </source>
</reference>
<dbReference type="InterPro" id="IPR021506">
    <property type="entry name" value="DUF3165"/>
</dbReference>
<evidence type="ECO:0000313" key="3">
    <source>
        <dbReference type="EMBL" id="ONK30821.1"/>
    </source>
</evidence>
<gene>
    <name evidence="3" type="ORF">BVE84_01795</name>
    <name evidence="2" type="ORF">BVE86_00485</name>
</gene>
<dbReference type="Proteomes" id="UP000188600">
    <property type="component" value="Unassembled WGS sequence"/>
</dbReference>
<protein>
    <recommendedName>
        <fullName evidence="6">DUF3165 domain-containing protein</fullName>
    </recommendedName>
</protein>
<dbReference type="AlphaFoldDB" id="A0AB36JU02"/>
<feature type="transmembrane region" description="Helical" evidence="1">
    <location>
        <begin position="29"/>
        <end position="50"/>
    </location>
</feature>
<organism evidence="2 4">
    <name type="scientific">Streptococcus azizii</name>
    <dbReference type="NCBI Taxonomy" id="1579424"/>
    <lineage>
        <taxon>Bacteria</taxon>
        <taxon>Bacillati</taxon>
        <taxon>Bacillota</taxon>
        <taxon>Bacilli</taxon>
        <taxon>Lactobacillales</taxon>
        <taxon>Streptococcaceae</taxon>
        <taxon>Streptococcus</taxon>
    </lineage>
</organism>
<evidence type="ECO:0000313" key="5">
    <source>
        <dbReference type="Proteomes" id="UP000188946"/>
    </source>
</evidence>
<proteinExistence type="predicted"/>
<dbReference type="Proteomes" id="UP000188946">
    <property type="component" value="Unassembled WGS sequence"/>
</dbReference>
<evidence type="ECO:0008006" key="6">
    <source>
        <dbReference type="Google" id="ProtNLM"/>
    </source>
</evidence>
<evidence type="ECO:0000256" key="1">
    <source>
        <dbReference type="SAM" id="Phobius"/>
    </source>
</evidence>
<dbReference type="EMBL" id="MSPT01000001">
    <property type="protein sequence ID" value="ONK29536.1"/>
    <property type="molecule type" value="Genomic_DNA"/>
</dbReference>
<keyword evidence="5" id="KW-1185">Reference proteome</keyword>